<sequence length="411" mass="47149">MFLSVMKMISDIKYWFRSLFKVWVNEYKLVGKDLGVMLFFFALPLMYPIVYTLIYNPEVVENVAMVVVDNSRTTESRELVRMINASQYTEVVDYAIDLNEARNMMKERKCYGILVIPEDYARRLGRNEQAVLPIYCDMSLMLRYRSIMFAMTDISLQLGSDIRTEDINESPVAFMSDAVGSTVETDAFFEGDTSQGFASFIMPGVIILIIQQSLILGVLMLNGGACERRRRNGGYDPLTIEAPTSARLIGRAICLMTIYIPMSIYVLHYIPMMFELPHIGSMIDYLALMLPMLLASIFLADIMQPLVTERESSMLVWVFSSVLFLFVSGLTWPRYAMNDFWLTISSLVPSSWGVQGFLAIDVNGCKLGDIPTIYLMLWALTVAYFIIAVIVDRRCRLRDIRRYSKPRYQER</sequence>
<evidence type="ECO:0000256" key="6">
    <source>
        <dbReference type="SAM" id="Phobius"/>
    </source>
</evidence>
<gene>
    <name evidence="8" type="ORF">E7746_13360</name>
</gene>
<evidence type="ECO:0000256" key="5">
    <source>
        <dbReference type="ARBA" id="ARBA00023136"/>
    </source>
</evidence>
<feature type="transmembrane region" description="Helical" evidence="6">
    <location>
        <begin position="197"/>
        <end position="221"/>
    </location>
</feature>
<keyword evidence="3 6" id="KW-0812">Transmembrane</keyword>
<keyword evidence="5 6" id="KW-0472">Membrane</keyword>
<dbReference type="PANTHER" id="PTHR30294">
    <property type="entry name" value="MEMBRANE COMPONENT OF ABC TRANSPORTER YHHJ-RELATED"/>
    <property type="match status" value="1"/>
</dbReference>
<feature type="transmembrane region" description="Helical" evidence="6">
    <location>
        <begin position="373"/>
        <end position="391"/>
    </location>
</feature>
<keyword evidence="9" id="KW-1185">Reference proteome</keyword>
<evidence type="ECO:0000256" key="1">
    <source>
        <dbReference type="ARBA" id="ARBA00004651"/>
    </source>
</evidence>
<dbReference type="KEGG" id="mgod:E7746_13360"/>
<feature type="domain" description="ABC-2 type transporter transmembrane" evidence="7">
    <location>
        <begin position="37"/>
        <end position="390"/>
    </location>
</feature>
<feature type="transmembrane region" description="Helical" evidence="6">
    <location>
        <begin position="314"/>
        <end position="332"/>
    </location>
</feature>
<evidence type="ECO:0000259" key="7">
    <source>
        <dbReference type="Pfam" id="PF12698"/>
    </source>
</evidence>
<feature type="transmembrane region" description="Helical" evidence="6">
    <location>
        <begin position="34"/>
        <end position="55"/>
    </location>
</feature>
<evidence type="ECO:0000256" key="2">
    <source>
        <dbReference type="ARBA" id="ARBA00022475"/>
    </source>
</evidence>
<evidence type="ECO:0000313" key="9">
    <source>
        <dbReference type="Proteomes" id="UP000297031"/>
    </source>
</evidence>
<dbReference type="InterPro" id="IPR013525">
    <property type="entry name" value="ABC2_TM"/>
</dbReference>
<dbReference type="AlphaFoldDB" id="A0A4P7VR41"/>
<dbReference type="InterPro" id="IPR051449">
    <property type="entry name" value="ABC-2_transporter_component"/>
</dbReference>
<protein>
    <submittedName>
        <fullName evidence="8">ABC transporter permease</fullName>
    </submittedName>
</protein>
<dbReference type="Proteomes" id="UP000297031">
    <property type="component" value="Chromosome"/>
</dbReference>
<dbReference type="GO" id="GO:0140359">
    <property type="term" value="F:ABC-type transporter activity"/>
    <property type="evidence" value="ECO:0007669"/>
    <property type="project" value="InterPro"/>
</dbReference>
<dbReference type="EMBL" id="CP039393">
    <property type="protein sequence ID" value="QCD36794.1"/>
    <property type="molecule type" value="Genomic_DNA"/>
</dbReference>
<name>A0A4P7VR41_9BACT</name>
<comment type="subcellular location">
    <subcellularLocation>
        <location evidence="1">Cell membrane</location>
        <topology evidence="1">Multi-pass membrane protein</topology>
    </subcellularLocation>
</comment>
<feature type="transmembrane region" description="Helical" evidence="6">
    <location>
        <begin position="248"/>
        <end position="270"/>
    </location>
</feature>
<organism evidence="8 9">
    <name type="scientific">Muribaculum gordoncarteri</name>
    <dbReference type="NCBI Taxonomy" id="2530390"/>
    <lineage>
        <taxon>Bacteria</taxon>
        <taxon>Pseudomonadati</taxon>
        <taxon>Bacteroidota</taxon>
        <taxon>Bacteroidia</taxon>
        <taxon>Bacteroidales</taxon>
        <taxon>Muribaculaceae</taxon>
        <taxon>Muribaculum</taxon>
    </lineage>
</organism>
<evidence type="ECO:0000256" key="3">
    <source>
        <dbReference type="ARBA" id="ARBA00022692"/>
    </source>
</evidence>
<accession>A0A4P7VR41</accession>
<dbReference type="PANTHER" id="PTHR30294:SF46">
    <property type="entry name" value="ABC TRANSPORTER PERMEASE"/>
    <property type="match status" value="1"/>
</dbReference>
<evidence type="ECO:0000256" key="4">
    <source>
        <dbReference type="ARBA" id="ARBA00022989"/>
    </source>
</evidence>
<evidence type="ECO:0000313" key="8">
    <source>
        <dbReference type="EMBL" id="QCD36794.1"/>
    </source>
</evidence>
<reference evidence="8 9" key="1">
    <citation type="submission" date="2019-02" db="EMBL/GenBank/DDBJ databases">
        <title>Isolation and identification of novel species under the genus Muribaculum.</title>
        <authorList>
            <person name="Miyake S."/>
            <person name="Ding Y."/>
            <person name="Low A."/>
            <person name="Soh M."/>
            <person name="Seedorf H."/>
        </authorList>
    </citation>
    <scope>NUCLEOTIDE SEQUENCE [LARGE SCALE GENOMIC DNA]</scope>
    <source>
        <strain evidence="8 9">TLL-A4</strain>
    </source>
</reference>
<keyword evidence="2" id="KW-1003">Cell membrane</keyword>
<dbReference type="Pfam" id="PF12698">
    <property type="entry name" value="ABC2_membrane_3"/>
    <property type="match status" value="1"/>
</dbReference>
<proteinExistence type="predicted"/>
<feature type="transmembrane region" description="Helical" evidence="6">
    <location>
        <begin position="282"/>
        <end position="302"/>
    </location>
</feature>
<keyword evidence="4 6" id="KW-1133">Transmembrane helix</keyword>
<dbReference type="GO" id="GO:0005886">
    <property type="term" value="C:plasma membrane"/>
    <property type="evidence" value="ECO:0007669"/>
    <property type="project" value="UniProtKB-SubCell"/>
</dbReference>
<dbReference type="OrthoDB" id="9811522at2"/>
<dbReference type="Gene3D" id="3.40.1710.10">
    <property type="entry name" value="abc type-2 transporter like domain"/>
    <property type="match status" value="1"/>
</dbReference>